<gene>
    <name evidence="8" type="ORF">TPSD3_11430</name>
</gene>
<dbReference type="GO" id="GO:0008360">
    <property type="term" value="P:regulation of cell shape"/>
    <property type="evidence" value="ECO:0007669"/>
    <property type="project" value="UniProtKB-KW"/>
</dbReference>
<reference evidence="8 9" key="1">
    <citation type="submission" date="2016-12" db="EMBL/GenBank/DDBJ databases">
        <title>Thioflexothrix psekupsii D3 genome sequencing and assembly.</title>
        <authorList>
            <person name="Fomenkov A."/>
            <person name="Vincze T."/>
            <person name="Grabovich M."/>
            <person name="Anton B.P."/>
            <person name="Dubinina G."/>
            <person name="Orlova M."/>
            <person name="Belousova E."/>
            <person name="Roberts R.J."/>
        </authorList>
    </citation>
    <scope>NUCLEOTIDE SEQUENCE [LARGE SCALE GENOMIC DNA]</scope>
    <source>
        <strain evidence="8">D3</strain>
    </source>
</reference>
<dbReference type="GO" id="GO:0009252">
    <property type="term" value="P:peptidoglycan biosynthetic process"/>
    <property type="evidence" value="ECO:0007669"/>
    <property type="project" value="UniProtKB-KW"/>
</dbReference>
<keyword evidence="5" id="KW-0564">Palmitate</keyword>
<sequence length="593" mass="65352">MTLKLTLLPWLFMLFLSGCVSVPLIGSGQTDPAQTSDPTQHARRFEQQGNYLAAAKSYIQLATKAKPPLQQEYYLSAVESYLKGNMFVEARIELSRLNLAPAPQLMPRQQIAAARLDIAEGQPLLALQRLQQVVPPPEWRVPYQQTQILALEAQGNLVQAVQARVALSNLLTTDRPALLANHDQLWKLLAQIPDTQLTELMRQQQKEVQGWVSLALLVRHSSAATRLPLLLSNWQSEYPQHPATIDIIPMLQQGKQPTLPVASRRIALLLPLSGQFKVQAEAIRDGFVAAWYADGGANNRSEIDIQDVTGKNAQQVYQEAVNNGATVVVGPLERDSILQLASGQSSLPVPTLALNYVPMPNYVANLFQFGLAPDREAVTVALRAWADGHRRAIVVVPQGAWGDRVGAAFRDTWTRQGGQVIRTQVYGSDNISTVLKALGNASTDAVLLGAYPREARMIVPFFTGRSMAIYGTSAVYSDAVQRPDLNRDLEGLLFGDMPWVLAPDSSALQLQNTIQQQWPALYREHSRVYAFGVDAYQVLRTLVQARPGTQHQGQTGLLTFNNNGDLDRGLMWARFINGTASPMSSDGVQRMAE</sequence>
<accession>A0A251X7Q8</accession>
<protein>
    <recommendedName>
        <fullName evidence="10">Penicillin-binding protein activator</fullName>
    </recommendedName>
</protein>
<name>A0A251X7Q8_9GAMM</name>
<dbReference type="CDD" id="cd06339">
    <property type="entry name" value="PBP1_YraM_LppC_lipoprotein-like"/>
    <property type="match status" value="1"/>
</dbReference>
<keyword evidence="7" id="KW-0449">Lipoprotein</keyword>
<dbReference type="InterPro" id="IPR011990">
    <property type="entry name" value="TPR-like_helical_dom_sf"/>
</dbReference>
<dbReference type="InterPro" id="IPR007443">
    <property type="entry name" value="LpoA"/>
</dbReference>
<dbReference type="OrthoDB" id="6708821at2"/>
<dbReference type="EMBL" id="MSLT01000018">
    <property type="protein sequence ID" value="OUD13239.1"/>
    <property type="molecule type" value="Genomic_DNA"/>
</dbReference>
<evidence type="ECO:0000256" key="1">
    <source>
        <dbReference type="ARBA" id="ARBA00022729"/>
    </source>
</evidence>
<dbReference type="RefSeq" id="WP_086488687.1">
    <property type="nucleotide sequence ID" value="NZ_MSLT01000018.1"/>
</dbReference>
<keyword evidence="3" id="KW-0573">Peptidoglycan synthesis</keyword>
<evidence type="ECO:0000256" key="3">
    <source>
        <dbReference type="ARBA" id="ARBA00022984"/>
    </source>
</evidence>
<evidence type="ECO:0000313" key="8">
    <source>
        <dbReference type="EMBL" id="OUD13239.1"/>
    </source>
</evidence>
<dbReference type="AlphaFoldDB" id="A0A251X7Q8"/>
<dbReference type="PANTHER" id="PTHR38038">
    <property type="entry name" value="PENICILLIN-BINDING PROTEIN ACTIVATOR LPOA"/>
    <property type="match status" value="1"/>
</dbReference>
<keyword evidence="4" id="KW-0472">Membrane</keyword>
<evidence type="ECO:0000313" key="9">
    <source>
        <dbReference type="Proteomes" id="UP000194798"/>
    </source>
</evidence>
<dbReference type="Proteomes" id="UP000194798">
    <property type="component" value="Unassembled WGS sequence"/>
</dbReference>
<dbReference type="PANTHER" id="PTHR38038:SF1">
    <property type="entry name" value="PENICILLIN-BINDING PROTEIN ACTIVATOR LPOA"/>
    <property type="match status" value="1"/>
</dbReference>
<dbReference type="GO" id="GO:0031241">
    <property type="term" value="C:periplasmic side of cell outer membrane"/>
    <property type="evidence" value="ECO:0007669"/>
    <property type="project" value="TreeGrafter"/>
</dbReference>
<proteinExistence type="predicted"/>
<dbReference type="SUPFAM" id="SSF53822">
    <property type="entry name" value="Periplasmic binding protein-like I"/>
    <property type="match status" value="1"/>
</dbReference>
<organism evidence="8 9">
    <name type="scientific">Thioflexithrix psekupsensis</name>
    <dbReference type="NCBI Taxonomy" id="1570016"/>
    <lineage>
        <taxon>Bacteria</taxon>
        <taxon>Pseudomonadati</taxon>
        <taxon>Pseudomonadota</taxon>
        <taxon>Gammaproteobacteria</taxon>
        <taxon>Thiotrichales</taxon>
        <taxon>Thioflexithrix</taxon>
    </lineage>
</organism>
<dbReference type="GO" id="GO:0030234">
    <property type="term" value="F:enzyme regulator activity"/>
    <property type="evidence" value="ECO:0007669"/>
    <property type="project" value="TreeGrafter"/>
</dbReference>
<evidence type="ECO:0000256" key="6">
    <source>
        <dbReference type="ARBA" id="ARBA00023237"/>
    </source>
</evidence>
<evidence type="ECO:0000256" key="2">
    <source>
        <dbReference type="ARBA" id="ARBA00022960"/>
    </source>
</evidence>
<comment type="caution">
    <text evidence="8">The sequence shown here is derived from an EMBL/GenBank/DDBJ whole genome shotgun (WGS) entry which is preliminary data.</text>
</comment>
<evidence type="ECO:0008006" key="10">
    <source>
        <dbReference type="Google" id="ProtNLM"/>
    </source>
</evidence>
<dbReference type="Gene3D" id="1.25.40.10">
    <property type="entry name" value="Tetratricopeptide repeat domain"/>
    <property type="match status" value="1"/>
</dbReference>
<dbReference type="Gene3D" id="3.40.50.2300">
    <property type="match status" value="2"/>
</dbReference>
<keyword evidence="1" id="KW-0732">Signal</keyword>
<keyword evidence="6" id="KW-0998">Cell outer membrane</keyword>
<dbReference type="Pfam" id="PF04348">
    <property type="entry name" value="LppC"/>
    <property type="match status" value="1"/>
</dbReference>
<evidence type="ECO:0000256" key="4">
    <source>
        <dbReference type="ARBA" id="ARBA00023136"/>
    </source>
</evidence>
<evidence type="ECO:0000256" key="7">
    <source>
        <dbReference type="ARBA" id="ARBA00023288"/>
    </source>
</evidence>
<keyword evidence="9" id="KW-1185">Reference proteome</keyword>
<keyword evidence="2" id="KW-0133">Cell shape</keyword>
<evidence type="ECO:0000256" key="5">
    <source>
        <dbReference type="ARBA" id="ARBA00023139"/>
    </source>
</evidence>
<dbReference type="Gene3D" id="1.25.40.650">
    <property type="match status" value="1"/>
</dbReference>
<dbReference type="InterPro" id="IPR028082">
    <property type="entry name" value="Peripla_BP_I"/>
</dbReference>
<dbReference type="PROSITE" id="PS51257">
    <property type="entry name" value="PROKAR_LIPOPROTEIN"/>
    <property type="match status" value="1"/>
</dbReference>